<reference evidence="3" key="1">
    <citation type="submission" date="2021-02" db="EMBL/GenBank/DDBJ databases">
        <title>Genome-Resolved Metagenomics of a Microbial Community Performing Photosynthetic Biological Nutrient Removal.</title>
        <authorList>
            <person name="Mcdaniel E.A."/>
        </authorList>
    </citation>
    <scope>NUCLEOTIDE SEQUENCE</scope>
    <source>
        <strain evidence="3">UWPOB_OBS1</strain>
    </source>
</reference>
<dbReference type="EMBL" id="JAFLCK010000017">
    <property type="protein sequence ID" value="MBN8661222.1"/>
    <property type="molecule type" value="Genomic_DNA"/>
</dbReference>
<dbReference type="AlphaFoldDB" id="A0A8J7PB44"/>
<proteinExistence type="predicted"/>
<accession>A0A8J7PB44</accession>
<keyword evidence="2" id="KW-1133">Transmembrane helix</keyword>
<keyword evidence="2" id="KW-0472">Membrane</keyword>
<gene>
    <name evidence="3" type="ORF">J0M35_12720</name>
</gene>
<feature type="compositionally biased region" description="Low complexity" evidence="1">
    <location>
        <begin position="45"/>
        <end position="58"/>
    </location>
</feature>
<protein>
    <recommendedName>
        <fullName evidence="5">Tetratricopeptide repeat protein</fullName>
    </recommendedName>
</protein>
<feature type="transmembrane region" description="Helical" evidence="2">
    <location>
        <begin position="16"/>
        <end position="40"/>
    </location>
</feature>
<evidence type="ECO:0000256" key="2">
    <source>
        <dbReference type="SAM" id="Phobius"/>
    </source>
</evidence>
<dbReference type="Proteomes" id="UP000664277">
    <property type="component" value="Unassembled WGS sequence"/>
</dbReference>
<evidence type="ECO:0008006" key="5">
    <source>
        <dbReference type="Google" id="ProtNLM"/>
    </source>
</evidence>
<comment type="caution">
    <text evidence="3">The sequence shown here is derived from an EMBL/GenBank/DDBJ whole genome shotgun (WGS) entry which is preliminary data.</text>
</comment>
<evidence type="ECO:0000313" key="3">
    <source>
        <dbReference type="EMBL" id="MBN8661222.1"/>
    </source>
</evidence>
<organism evidence="3 4">
    <name type="scientific">Candidatus Obscuribacter phosphatis</name>
    <dbReference type="NCBI Taxonomy" id="1906157"/>
    <lineage>
        <taxon>Bacteria</taxon>
        <taxon>Bacillati</taxon>
        <taxon>Candidatus Melainabacteria</taxon>
        <taxon>Candidatus Obscuribacterales</taxon>
        <taxon>Candidatus Obscuribacteraceae</taxon>
        <taxon>Candidatus Obscuribacter</taxon>
    </lineage>
</organism>
<sequence>MRQSPAAEDKVQNGPLVFIGSAGLKSLAIVAIFTIAVASLTACSGGSEPSGGKTSSKPSKPEAPKEPPLVTDEEISRYVDAEPDTKVAFPEAEFKEAHPYIFTQNKPGVGVEILKKHLDDAVKAQAGQTKLGQYCVRLGIGLWMQGGDKCKESMKYFLLAQRIFYKQPQEKRPMPNWFFNCHLYPGLYYNGQRKWAEAEQDWRKCINIAAGAPINLISKEWRKISLQQLHIALVGQGKTVEAKAVQEQLKKM</sequence>
<evidence type="ECO:0000313" key="4">
    <source>
        <dbReference type="Proteomes" id="UP000664277"/>
    </source>
</evidence>
<keyword evidence="2" id="KW-0812">Transmembrane</keyword>
<name>A0A8J7PB44_9BACT</name>
<feature type="region of interest" description="Disordered" evidence="1">
    <location>
        <begin position="45"/>
        <end position="74"/>
    </location>
</feature>
<evidence type="ECO:0000256" key="1">
    <source>
        <dbReference type="SAM" id="MobiDB-lite"/>
    </source>
</evidence>